<protein>
    <recommendedName>
        <fullName evidence="3">Gag/pol protein</fullName>
    </recommendedName>
</protein>
<evidence type="ECO:0008006" key="3">
    <source>
        <dbReference type="Google" id="ProtNLM"/>
    </source>
</evidence>
<accession>A0AAD4WGJ0</accession>
<dbReference type="Proteomes" id="UP001054821">
    <property type="component" value="Chromosome 2"/>
</dbReference>
<name>A0AAD4WGJ0_PRUDU</name>
<sequence>MEHSKKGFLLVKHGIHLSKSMSPKTPEAMIQMNRIPYASAIGSLMTKDMFLVYGRNPELLVEGYTNSNFEFDVDDRKSTSGYVFTLNGGAISWRCCKQSTTVDSITE</sequence>
<evidence type="ECO:0000313" key="2">
    <source>
        <dbReference type="Proteomes" id="UP001054821"/>
    </source>
</evidence>
<evidence type="ECO:0000313" key="1">
    <source>
        <dbReference type="EMBL" id="KAI5343098.1"/>
    </source>
</evidence>
<gene>
    <name evidence="1" type="ORF">L3X38_010974</name>
</gene>
<dbReference type="EMBL" id="JAJFAZ020000002">
    <property type="protein sequence ID" value="KAI5343098.1"/>
    <property type="molecule type" value="Genomic_DNA"/>
</dbReference>
<keyword evidence="2" id="KW-1185">Reference proteome</keyword>
<organism evidence="1 2">
    <name type="scientific">Prunus dulcis</name>
    <name type="common">Almond</name>
    <name type="synonym">Amygdalus dulcis</name>
    <dbReference type="NCBI Taxonomy" id="3755"/>
    <lineage>
        <taxon>Eukaryota</taxon>
        <taxon>Viridiplantae</taxon>
        <taxon>Streptophyta</taxon>
        <taxon>Embryophyta</taxon>
        <taxon>Tracheophyta</taxon>
        <taxon>Spermatophyta</taxon>
        <taxon>Magnoliopsida</taxon>
        <taxon>eudicotyledons</taxon>
        <taxon>Gunneridae</taxon>
        <taxon>Pentapetalae</taxon>
        <taxon>rosids</taxon>
        <taxon>fabids</taxon>
        <taxon>Rosales</taxon>
        <taxon>Rosaceae</taxon>
        <taxon>Amygdaloideae</taxon>
        <taxon>Amygdaleae</taxon>
        <taxon>Prunus</taxon>
    </lineage>
</organism>
<comment type="caution">
    <text evidence="1">The sequence shown here is derived from an EMBL/GenBank/DDBJ whole genome shotgun (WGS) entry which is preliminary data.</text>
</comment>
<reference evidence="1 2" key="1">
    <citation type="journal article" date="2022" name="G3 (Bethesda)">
        <title>Whole-genome sequence and methylome profiling of the almond [Prunus dulcis (Mill.) D.A. Webb] cultivar 'Nonpareil'.</title>
        <authorList>
            <person name="D'Amico-Willman K.M."/>
            <person name="Ouma W.Z."/>
            <person name="Meulia T."/>
            <person name="Sideli G.M."/>
            <person name="Gradziel T.M."/>
            <person name="Fresnedo-Ramirez J."/>
        </authorList>
    </citation>
    <scope>NUCLEOTIDE SEQUENCE [LARGE SCALE GENOMIC DNA]</scope>
    <source>
        <strain evidence="1">Clone GOH B32 T37-40</strain>
    </source>
</reference>
<proteinExistence type="predicted"/>
<dbReference type="AlphaFoldDB" id="A0AAD4WGJ0"/>